<keyword evidence="1" id="KW-0472">Membrane</keyword>
<proteinExistence type="predicted"/>
<accession>A0A2R7Y1A6</accession>
<dbReference type="AlphaFoldDB" id="A0A2R7Y1A6"/>
<keyword evidence="1" id="KW-1133">Transmembrane helix</keyword>
<name>A0A2R7Y1A6_9ARCH</name>
<dbReference type="EMBL" id="NDWU01000021">
    <property type="protein sequence ID" value="PUA31268.1"/>
    <property type="molecule type" value="Genomic_DNA"/>
</dbReference>
<evidence type="ECO:0008006" key="4">
    <source>
        <dbReference type="Google" id="ProtNLM"/>
    </source>
</evidence>
<protein>
    <recommendedName>
        <fullName evidence="4">Succinate dehydrogenase</fullName>
    </recommendedName>
</protein>
<keyword evidence="1" id="KW-0812">Transmembrane</keyword>
<comment type="caution">
    <text evidence="2">The sequence shown here is derived from an EMBL/GenBank/DDBJ whole genome shotgun (WGS) entry which is preliminary data.</text>
</comment>
<dbReference type="SUPFAM" id="SSF81343">
    <property type="entry name" value="Fumarate reductase respiratory complex transmembrane subunits"/>
    <property type="match status" value="1"/>
</dbReference>
<dbReference type="GO" id="GO:0016020">
    <property type="term" value="C:membrane"/>
    <property type="evidence" value="ECO:0007669"/>
    <property type="project" value="InterPro"/>
</dbReference>
<sequence length="133" mass="15047">MGCVAIYEENREGVSGWFRLKRYSIERALYLLQRLTGIGIVVFAFVHLLYTSWHPGGWGDVVLGVLVVYHTLNGLRLVLTEHGFLIGKPVRAVYPYRKGTLFGPQRYLTMVILALFVVFLLVWSYVALVISAG</sequence>
<evidence type="ECO:0000256" key="1">
    <source>
        <dbReference type="SAM" id="Phobius"/>
    </source>
</evidence>
<dbReference type="Proteomes" id="UP000244066">
    <property type="component" value="Unassembled WGS sequence"/>
</dbReference>
<feature type="transmembrane region" description="Helical" evidence="1">
    <location>
        <begin position="62"/>
        <end position="86"/>
    </location>
</feature>
<evidence type="ECO:0000313" key="3">
    <source>
        <dbReference type="Proteomes" id="UP000244066"/>
    </source>
</evidence>
<reference evidence="2 3" key="1">
    <citation type="submission" date="2017-04" db="EMBL/GenBank/DDBJ databases">
        <title>Draft Aigarchaeota genome from a New Zealand hot spring.</title>
        <authorList>
            <person name="Reysenbach A.-L."/>
            <person name="Donaho J.A."/>
            <person name="Gerhart J."/>
            <person name="Kelley J.F."/>
            <person name="Kouba K."/>
            <person name="Podar M."/>
            <person name="Stott M."/>
        </authorList>
    </citation>
    <scope>NUCLEOTIDE SEQUENCE [LARGE SCALE GENOMIC DNA]</scope>
    <source>
        <strain evidence="2">NZ13_MG1</strain>
    </source>
</reference>
<evidence type="ECO:0000313" key="2">
    <source>
        <dbReference type="EMBL" id="PUA31268.1"/>
    </source>
</evidence>
<feature type="transmembrane region" description="Helical" evidence="1">
    <location>
        <begin position="107"/>
        <end position="130"/>
    </location>
</feature>
<dbReference type="InterPro" id="IPR034804">
    <property type="entry name" value="SQR/QFR_C/D"/>
</dbReference>
<gene>
    <name evidence="2" type="ORF">B9J98_07035</name>
</gene>
<organism evidence="2 3">
    <name type="scientific">Candidatus Terraquivivens tikiterensis</name>
    <dbReference type="NCBI Taxonomy" id="1980982"/>
    <lineage>
        <taxon>Archaea</taxon>
        <taxon>Nitrososphaerota</taxon>
        <taxon>Candidatus Wolframiiraptoraceae</taxon>
        <taxon>Candidatus Terraquivivens</taxon>
    </lineage>
</organism>
<feature type="transmembrane region" description="Helical" evidence="1">
    <location>
        <begin position="28"/>
        <end position="50"/>
    </location>
</feature>